<accession>A0A645HDW2</accession>
<comment type="caution">
    <text evidence="1">The sequence shown here is derived from an EMBL/GenBank/DDBJ whole genome shotgun (WGS) entry which is preliminary data.</text>
</comment>
<reference evidence="1" key="1">
    <citation type="submission" date="2019-08" db="EMBL/GenBank/DDBJ databases">
        <authorList>
            <person name="Kucharzyk K."/>
            <person name="Murdoch R.W."/>
            <person name="Higgins S."/>
            <person name="Loffler F."/>
        </authorList>
    </citation>
    <scope>NUCLEOTIDE SEQUENCE</scope>
</reference>
<organism evidence="1">
    <name type="scientific">bioreactor metagenome</name>
    <dbReference type="NCBI Taxonomy" id="1076179"/>
    <lineage>
        <taxon>unclassified sequences</taxon>
        <taxon>metagenomes</taxon>
        <taxon>ecological metagenomes</taxon>
    </lineage>
</organism>
<name>A0A645HDW2_9ZZZZ</name>
<evidence type="ECO:0000313" key="1">
    <source>
        <dbReference type="EMBL" id="MPN36552.1"/>
    </source>
</evidence>
<dbReference type="AlphaFoldDB" id="A0A645HDW2"/>
<gene>
    <name evidence="1" type="ORF">SDC9_184061</name>
</gene>
<proteinExistence type="predicted"/>
<protein>
    <submittedName>
        <fullName evidence="1">Uncharacterized protein</fullName>
    </submittedName>
</protein>
<sequence length="60" mass="6874">MDKIGDLAVINPYLFTDFFHAGNQPFGLVVGGAWRFCRINFMRDIVEQDNVRKCTAHINT</sequence>
<dbReference type="EMBL" id="VSSQ01090737">
    <property type="protein sequence ID" value="MPN36552.1"/>
    <property type="molecule type" value="Genomic_DNA"/>
</dbReference>